<name>A0A183B877_9TREM</name>
<evidence type="ECO:0000313" key="10">
    <source>
        <dbReference type="WBParaSite" id="ECPE_0001545201-mRNA-1"/>
    </source>
</evidence>
<dbReference type="InterPro" id="IPR051028">
    <property type="entry name" value="Mito_Solute_Carrier"/>
</dbReference>
<dbReference type="PROSITE" id="PS50920">
    <property type="entry name" value="SOLCAR"/>
    <property type="match status" value="2"/>
</dbReference>
<dbReference type="GO" id="GO:0005313">
    <property type="term" value="F:L-glutamate transmembrane transporter activity"/>
    <property type="evidence" value="ECO:0007669"/>
    <property type="project" value="TreeGrafter"/>
</dbReference>
<evidence type="ECO:0000256" key="3">
    <source>
        <dbReference type="ARBA" id="ARBA00022692"/>
    </source>
</evidence>
<evidence type="ECO:0000256" key="9">
    <source>
        <dbReference type="RuleBase" id="RU000488"/>
    </source>
</evidence>
<evidence type="ECO:0000256" key="7">
    <source>
        <dbReference type="ARBA" id="ARBA00023136"/>
    </source>
</evidence>
<comment type="similarity">
    <text evidence="2 9">Belongs to the mitochondrial carrier (TC 2.A.29) family.</text>
</comment>
<comment type="subcellular location">
    <subcellularLocation>
        <location evidence="1">Mitochondrion inner membrane</location>
        <topology evidence="1">Multi-pass membrane protein</topology>
    </subcellularLocation>
</comment>
<dbReference type="PANTHER" id="PTHR45678">
    <property type="entry name" value="MITOCHONDRIAL 2-OXODICARBOXYLATE CARRIER 1-RELATED"/>
    <property type="match status" value="1"/>
</dbReference>
<proteinExistence type="inferred from homology"/>
<dbReference type="AlphaFoldDB" id="A0A183B877"/>
<keyword evidence="5" id="KW-1133">Transmembrane helix</keyword>
<sequence length="183" mass="19816">LYKGARACFLRDIPFSAIYFTAYNHLKTAFANEDGINTPGSLLAAATLAGAPSACFTTPADVIKTRLQVVARTGQTTYNGIADAARKIWHEEGGRAFWKGAGARVLRSSPQFGVTLLTYEMLQRFLYIDFGGRELAGAGLEHHHHEPAIPANPDHIGGLGFATATFTGIERKLGLCFPKYKLS</sequence>
<keyword evidence="7 8" id="KW-0472">Membrane</keyword>
<dbReference type="GO" id="GO:0015183">
    <property type="term" value="F:L-aspartate transmembrane transporter activity"/>
    <property type="evidence" value="ECO:0007669"/>
    <property type="project" value="TreeGrafter"/>
</dbReference>
<keyword evidence="9" id="KW-0813">Transport</keyword>
<dbReference type="WBParaSite" id="ECPE_0001545201-mRNA-1">
    <property type="protein sequence ID" value="ECPE_0001545201-mRNA-1"/>
    <property type="gene ID" value="ECPE_0001545201"/>
</dbReference>
<evidence type="ECO:0000256" key="8">
    <source>
        <dbReference type="PROSITE-ProRule" id="PRU00282"/>
    </source>
</evidence>
<evidence type="ECO:0000256" key="2">
    <source>
        <dbReference type="ARBA" id="ARBA00006375"/>
    </source>
</evidence>
<dbReference type="GO" id="GO:0043490">
    <property type="term" value="P:malate-aspartate shuttle"/>
    <property type="evidence" value="ECO:0007669"/>
    <property type="project" value="TreeGrafter"/>
</dbReference>
<feature type="repeat" description="Solcar" evidence="8">
    <location>
        <begin position="1"/>
        <end position="29"/>
    </location>
</feature>
<dbReference type="InterPro" id="IPR018108">
    <property type="entry name" value="MCP_transmembrane"/>
</dbReference>
<dbReference type="SUPFAM" id="SSF103506">
    <property type="entry name" value="Mitochondrial carrier"/>
    <property type="match status" value="1"/>
</dbReference>
<reference evidence="10" key="1">
    <citation type="submission" date="2016-06" db="UniProtKB">
        <authorList>
            <consortium name="WormBaseParasite"/>
        </authorList>
    </citation>
    <scope>IDENTIFICATION</scope>
</reference>
<keyword evidence="4" id="KW-0999">Mitochondrion inner membrane</keyword>
<evidence type="ECO:0000256" key="1">
    <source>
        <dbReference type="ARBA" id="ARBA00004448"/>
    </source>
</evidence>
<evidence type="ECO:0000256" key="4">
    <source>
        <dbReference type="ARBA" id="ARBA00022792"/>
    </source>
</evidence>
<dbReference type="PANTHER" id="PTHR45678:SF9">
    <property type="entry name" value="CALCIUM-BINDING MITOCHONDRIAL CARRIER PROTEIN ARALAR1"/>
    <property type="match status" value="1"/>
</dbReference>
<feature type="repeat" description="Solcar" evidence="8">
    <location>
        <begin position="37"/>
        <end position="125"/>
    </location>
</feature>
<dbReference type="InterPro" id="IPR023395">
    <property type="entry name" value="MCP_dom_sf"/>
</dbReference>
<evidence type="ECO:0000256" key="5">
    <source>
        <dbReference type="ARBA" id="ARBA00022989"/>
    </source>
</evidence>
<dbReference type="GO" id="GO:0005743">
    <property type="term" value="C:mitochondrial inner membrane"/>
    <property type="evidence" value="ECO:0007669"/>
    <property type="project" value="UniProtKB-SubCell"/>
</dbReference>
<dbReference type="Pfam" id="PF00153">
    <property type="entry name" value="Mito_carr"/>
    <property type="match status" value="1"/>
</dbReference>
<protein>
    <submittedName>
        <fullName evidence="10">Mitochondrial carrier domain-containing protein</fullName>
    </submittedName>
</protein>
<keyword evidence="6" id="KW-0496">Mitochondrion</keyword>
<organism evidence="10">
    <name type="scientific">Echinostoma caproni</name>
    <dbReference type="NCBI Taxonomy" id="27848"/>
    <lineage>
        <taxon>Eukaryota</taxon>
        <taxon>Metazoa</taxon>
        <taxon>Spiralia</taxon>
        <taxon>Lophotrochozoa</taxon>
        <taxon>Platyhelminthes</taxon>
        <taxon>Trematoda</taxon>
        <taxon>Digenea</taxon>
        <taxon>Plagiorchiida</taxon>
        <taxon>Echinostomata</taxon>
        <taxon>Echinostomatoidea</taxon>
        <taxon>Echinostomatidae</taxon>
        <taxon>Echinostoma</taxon>
    </lineage>
</organism>
<evidence type="ECO:0000256" key="6">
    <source>
        <dbReference type="ARBA" id="ARBA00023128"/>
    </source>
</evidence>
<dbReference type="Gene3D" id="1.50.40.10">
    <property type="entry name" value="Mitochondrial carrier domain"/>
    <property type="match status" value="1"/>
</dbReference>
<accession>A0A183B877</accession>
<keyword evidence="3 8" id="KW-0812">Transmembrane</keyword>